<evidence type="ECO:0000313" key="2">
    <source>
        <dbReference type="Proteomes" id="UP000753908"/>
    </source>
</evidence>
<organism evidence="1 2">
    <name type="scientific">Symplocastrum torsivum CPER-KK1</name>
    <dbReference type="NCBI Taxonomy" id="450513"/>
    <lineage>
        <taxon>Bacteria</taxon>
        <taxon>Bacillati</taxon>
        <taxon>Cyanobacteriota</taxon>
        <taxon>Cyanophyceae</taxon>
        <taxon>Oscillatoriophycideae</taxon>
        <taxon>Oscillatoriales</taxon>
        <taxon>Microcoleaceae</taxon>
        <taxon>Symplocastrum</taxon>
    </lineage>
</organism>
<name>A0A951UDS5_9CYAN</name>
<dbReference type="AlphaFoldDB" id="A0A951UDS5"/>
<protein>
    <submittedName>
        <fullName evidence="1">Uncharacterized protein</fullName>
    </submittedName>
</protein>
<evidence type="ECO:0000313" key="1">
    <source>
        <dbReference type="EMBL" id="MBW4548011.1"/>
    </source>
</evidence>
<reference evidence="1" key="2">
    <citation type="journal article" date="2022" name="Microbiol. Resour. Announc.">
        <title>Metagenome Sequencing to Explore Phylogenomics of Terrestrial Cyanobacteria.</title>
        <authorList>
            <person name="Ward R.D."/>
            <person name="Stajich J.E."/>
            <person name="Johansen J.R."/>
            <person name="Huntemann M."/>
            <person name="Clum A."/>
            <person name="Foster B."/>
            <person name="Foster B."/>
            <person name="Roux S."/>
            <person name="Palaniappan K."/>
            <person name="Varghese N."/>
            <person name="Mukherjee S."/>
            <person name="Reddy T.B.K."/>
            <person name="Daum C."/>
            <person name="Copeland A."/>
            <person name="Chen I.A."/>
            <person name="Ivanova N.N."/>
            <person name="Kyrpides N.C."/>
            <person name="Shapiro N."/>
            <person name="Eloe-Fadrosh E.A."/>
            <person name="Pietrasiak N."/>
        </authorList>
    </citation>
    <scope>NUCLEOTIDE SEQUENCE</scope>
    <source>
        <strain evidence="1">CPER-KK1</strain>
    </source>
</reference>
<dbReference type="Proteomes" id="UP000753908">
    <property type="component" value="Unassembled WGS sequence"/>
</dbReference>
<accession>A0A951UDS5</accession>
<gene>
    <name evidence="1" type="ORF">KME25_26765</name>
</gene>
<proteinExistence type="predicted"/>
<comment type="caution">
    <text evidence="1">The sequence shown here is derived from an EMBL/GenBank/DDBJ whole genome shotgun (WGS) entry which is preliminary data.</text>
</comment>
<reference evidence="1" key="1">
    <citation type="submission" date="2021-05" db="EMBL/GenBank/DDBJ databases">
        <authorList>
            <person name="Pietrasiak N."/>
            <person name="Ward R."/>
            <person name="Stajich J.E."/>
            <person name="Kurbessoian T."/>
        </authorList>
    </citation>
    <scope>NUCLEOTIDE SEQUENCE</scope>
    <source>
        <strain evidence="1">CPER-KK1</strain>
    </source>
</reference>
<dbReference type="EMBL" id="JAHHIF010000053">
    <property type="protein sequence ID" value="MBW4548011.1"/>
    <property type="molecule type" value="Genomic_DNA"/>
</dbReference>
<sequence length="91" mass="10814">MNHKEARNFSKNLNLPRLFGIPNQIQSAEEIRSQKLEQLPFFEQNWEMLLCELEARGLSDISLLHLKQANEASFWIETQHLDFWELLALFD</sequence>